<gene>
    <name evidence="2" type="ORF">C8F04DRAFT_1200649</name>
</gene>
<accession>A0AAD6WLW0</accession>
<sequence>MDAREEDGGVELPRMLEDVIRDKAELLERDADEELPECETELLRALPDDAGCEANEEVAADEAREANEAELLMWELEACEEQGEAELLRADARGSRRRPELRLPRDVKVEVGEERKERKCAEEVLSMAPGGVSVLLLQVLLHDLLLPLRVRRPKDEEEHCMGTDVESAGEAEGKVGRLWGQVREIASFRRAALPHRTDQAAPIELHESANGHKHTRQVGTVLWGNIDVDVLVAVNCNRTSLRVRYFLVGFLFRFLFRARADRPPVFLERLRALRCTAIANSADIPDPFHRVFAALARRRYKREGRGGLYIKTRVPKAIQEDYNTGKILLNTFLDHLEVKLGHSNDVERRRREYDKCAVRQVLHWQYYYPVEDRILAERVIHLTLDAIGAERAIRPCPGCKTRHQEYYKFRSIGSFERLDGIIEFWIENLGQTVVKQLSVNGRRQVALACAFGVFPHVIEMGGEFAGKSIREGTRQCDVRNLAHGREGDLMGSKIAAFLDLVYLNVGNCSEYSRSQGQRRAARSTLLRTLKVREANDGGYLGFAQAKNGLGTFHRGKTAEDRGDENSETYTPKIFHRPLMRVGEGPWNADAQFCADGGGPVVVQLRRNVCLLLGMYLGARTVARELGRAENPWIWKDGGEQKRAGAGGTKKGGCAKAVDRRQVDFGGSTLIRTSGRAEWMEIECSPPSQVIFKDFEGNRGLHVDEAPLQRDTLEGP</sequence>
<dbReference type="EMBL" id="JARJCM010000413">
    <property type="protein sequence ID" value="KAJ7017377.1"/>
    <property type="molecule type" value="Genomic_DNA"/>
</dbReference>
<comment type="caution">
    <text evidence="2">The sequence shown here is derived from an EMBL/GenBank/DDBJ whole genome shotgun (WGS) entry which is preliminary data.</text>
</comment>
<organism evidence="2 3">
    <name type="scientific">Mycena alexandri</name>
    <dbReference type="NCBI Taxonomy" id="1745969"/>
    <lineage>
        <taxon>Eukaryota</taxon>
        <taxon>Fungi</taxon>
        <taxon>Dikarya</taxon>
        <taxon>Basidiomycota</taxon>
        <taxon>Agaricomycotina</taxon>
        <taxon>Agaricomycetes</taxon>
        <taxon>Agaricomycetidae</taxon>
        <taxon>Agaricales</taxon>
        <taxon>Marasmiineae</taxon>
        <taxon>Mycenaceae</taxon>
        <taxon>Mycena</taxon>
    </lineage>
</organism>
<evidence type="ECO:0000313" key="2">
    <source>
        <dbReference type="EMBL" id="KAJ7017377.1"/>
    </source>
</evidence>
<dbReference type="Pfam" id="PF10544">
    <property type="entry name" value="T5orf172"/>
    <property type="match status" value="1"/>
</dbReference>
<protein>
    <recommendedName>
        <fullName evidence="1">Bacteriophage T5 Orf172 DNA-binding domain-containing protein</fullName>
    </recommendedName>
</protein>
<dbReference type="Proteomes" id="UP001218188">
    <property type="component" value="Unassembled WGS sequence"/>
</dbReference>
<dbReference type="AlphaFoldDB" id="A0AAD6WLW0"/>
<keyword evidence="3" id="KW-1185">Reference proteome</keyword>
<feature type="domain" description="Bacteriophage T5 Orf172 DNA-binding" evidence="1">
    <location>
        <begin position="336"/>
        <end position="425"/>
    </location>
</feature>
<proteinExistence type="predicted"/>
<dbReference type="InterPro" id="IPR018306">
    <property type="entry name" value="Phage_T5_Orf172_DNA-bd"/>
</dbReference>
<reference evidence="2" key="1">
    <citation type="submission" date="2023-03" db="EMBL/GenBank/DDBJ databases">
        <title>Massive genome expansion in bonnet fungi (Mycena s.s.) driven by repeated elements and novel gene families across ecological guilds.</title>
        <authorList>
            <consortium name="Lawrence Berkeley National Laboratory"/>
            <person name="Harder C.B."/>
            <person name="Miyauchi S."/>
            <person name="Viragh M."/>
            <person name="Kuo A."/>
            <person name="Thoen E."/>
            <person name="Andreopoulos B."/>
            <person name="Lu D."/>
            <person name="Skrede I."/>
            <person name="Drula E."/>
            <person name="Henrissat B."/>
            <person name="Morin E."/>
            <person name="Kohler A."/>
            <person name="Barry K."/>
            <person name="LaButti K."/>
            <person name="Morin E."/>
            <person name="Salamov A."/>
            <person name="Lipzen A."/>
            <person name="Mereny Z."/>
            <person name="Hegedus B."/>
            <person name="Baldrian P."/>
            <person name="Stursova M."/>
            <person name="Weitz H."/>
            <person name="Taylor A."/>
            <person name="Grigoriev I.V."/>
            <person name="Nagy L.G."/>
            <person name="Martin F."/>
            <person name="Kauserud H."/>
        </authorList>
    </citation>
    <scope>NUCLEOTIDE SEQUENCE</scope>
    <source>
        <strain evidence="2">CBHHK200</strain>
    </source>
</reference>
<evidence type="ECO:0000313" key="3">
    <source>
        <dbReference type="Proteomes" id="UP001218188"/>
    </source>
</evidence>
<evidence type="ECO:0000259" key="1">
    <source>
        <dbReference type="Pfam" id="PF10544"/>
    </source>
</evidence>
<name>A0AAD6WLW0_9AGAR</name>